<accession>A0ABP8LVB8</accession>
<dbReference type="Gene3D" id="1.10.3670.10">
    <property type="entry name" value="Putative xylanase like domain"/>
    <property type="match status" value="1"/>
</dbReference>
<evidence type="ECO:0000313" key="1">
    <source>
        <dbReference type="EMBL" id="GAA4437880.1"/>
    </source>
</evidence>
<reference evidence="2" key="1">
    <citation type="journal article" date="2019" name="Int. J. Syst. Evol. Microbiol.">
        <title>The Global Catalogue of Microorganisms (GCM) 10K type strain sequencing project: providing services to taxonomists for standard genome sequencing and annotation.</title>
        <authorList>
            <consortium name="The Broad Institute Genomics Platform"/>
            <consortium name="The Broad Institute Genome Sequencing Center for Infectious Disease"/>
            <person name="Wu L."/>
            <person name="Ma J."/>
        </authorList>
    </citation>
    <scope>NUCLEOTIDE SEQUENCE [LARGE SCALE GENOMIC DNA]</scope>
    <source>
        <strain evidence="2">JCM 31920</strain>
    </source>
</reference>
<name>A0ABP8LVB8_9BACT</name>
<keyword evidence="2" id="KW-1185">Reference proteome</keyword>
<sequence>MKNDFGQTMPEIVKQITHSFLKTPYVAHTLEGNSQEQLVCRFDGLDCTTLVENVLALALTYKAGGDFDRFKQELTQIRYRNGKVDGYASRLHYFTDWLYENEKRGIFKDIGQELGGTRMNKEINFMTAHPNFYPSANSDEVWKELRSREDSINNRQYFFIPLSQIKTIEAKLNDGDIIGIASSVNGLDCNHMGIINKIGNQAYLLHASSVNKAVELSALPLHQYVALNKKNSGIFVARPVDKE</sequence>
<dbReference type="InterPro" id="IPR038765">
    <property type="entry name" value="Papain-like_cys_pep_sf"/>
</dbReference>
<dbReference type="Gene3D" id="2.30.260.10">
    <property type="entry name" value="putative xylanase like domain"/>
    <property type="match status" value="1"/>
</dbReference>
<protein>
    <submittedName>
        <fullName evidence="1">DUF1460 domain-containing protein</fullName>
    </submittedName>
</protein>
<dbReference type="RefSeq" id="WP_345028098.1">
    <property type="nucleotide sequence ID" value="NZ_BAABEY010000018.1"/>
</dbReference>
<proteinExistence type="predicted"/>
<evidence type="ECO:0000313" key="2">
    <source>
        <dbReference type="Proteomes" id="UP001501508"/>
    </source>
</evidence>
<gene>
    <name evidence="1" type="ORF">GCM10023091_17680</name>
</gene>
<dbReference type="Pfam" id="PF07313">
    <property type="entry name" value="AmiA-like"/>
    <property type="match status" value="1"/>
</dbReference>
<dbReference type="InterPro" id="IPR010846">
    <property type="entry name" value="AmiA-like"/>
</dbReference>
<dbReference type="SUPFAM" id="SSF54001">
    <property type="entry name" value="Cysteine proteinases"/>
    <property type="match status" value="1"/>
</dbReference>
<organism evidence="1 2">
    <name type="scientific">Ravibacter arvi</name>
    <dbReference type="NCBI Taxonomy" id="2051041"/>
    <lineage>
        <taxon>Bacteria</taxon>
        <taxon>Pseudomonadati</taxon>
        <taxon>Bacteroidota</taxon>
        <taxon>Cytophagia</taxon>
        <taxon>Cytophagales</taxon>
        <taxon>Spirosomataceae</taxon>
        <taxon>Ravibacter</taxon>
    </lineage>
</organism>
<comment type="caution">
    <text evidence="1">The sequence shown here is derived from an EMBL/GenBank/DDBJ whole genome shotgun (WGS) entry which is preliminary data.</text>
</comment>
<dbReference type="Proteomes" id="UP001501508">
    <property type="component" value="Unassembled WGS sequence"/>
</dbReference>
<dbReference type="EMBL" id="BAABEY010000018">
    <property type="protein sequence ID" value="GAA4437880.1"/>
    <property type="molecule type" value="Genomic_DNA"/>
</dbReference>